<feature type="domain" description="4Fe-4S ferredoxin-type" evidence="7">
    <location>
        <begin position="40"/>
        <end position="69"/>
    </location>
</feature>
<keyword evidence="5" id="KW-0408">Iron</keyword>
<keyword evidence="9" id="KW-1185">Reference proteome</keyword>
<evidence type="ECO:0000256" key="5">
    <source>
        <dbReference type="ARBA" id="ARBA00023004"/>
    </source>
</evidence>
<dbReference type="NCBIfam" id="TIGR02179">
    <property type="entry name" value="PorD_KorD"/>
    <property type="match status" value="1"/>
</dbReference>
<evidence type="ECO:0000256" key="6">
    <source>
        <dbReference type="ARBA" id="ARBA00023014"/>
    </source>
</evidence>
<keyword evidence="6" id="KW-0411">Iron-sulfur</keyword>
<dbReference type="SUPFAM" id="SSF54862">
    <property type="entry name" value="4Fe-4S ferredoxins"/>
    <property type="match status" value="1"/>
</dbReference>
<dbReference type="InterPro" id="IPR017900">
    <property type="entry name" value="4Fe4S_Fe_S_CS"/>
</dbReference>
<dbReference type="EMBL" id="JANKAS010000016">
    <property type="protein sequence ID" value="MCR1899980.1"/>
    <property type="molecule type" value="Genomic_DNA"/>
</dbReference>
<evidence type="ECO:0000256" key="1">
    <source>
        <dbReference type="ARBA" id="ARBA00001966"/>
    </source>
</evidence>
<keyword evidence="4" id="KW-0677">Repeat</keyword>
<dbReference type="PROSITE" id="PS00198">
    <property type="entry name" value="4FE4S_FER_1"/>
    <property type="match status" value="1"/>
</dbReference>
<dbReference type="AlphaFoldDB" id="A0AAE3HG27"/>
<proteinExistence type="predicted"/>
<evidence type="ECO:0000259" key="7">
    <source>
        <dbReference type="PROSITE" id="PS51379"/>
    </source>
</evidence>
<dbReference type="Gene3D" id="3.30.70.20">
    <property type="match status" value="1"/>
</dbReference>
<dbReference type="InterPro" id="IPR011898">
    <property type="entry name" value="PorD_KorD"/>
</dbReference>
<dbReference type="RefSeq" id="WP_257532849.1">
    <property type="nucleotide sequence ID" value="NZ_JANKAS010000016.1"/>
</dbReference>
<dbReference type="GO" id="GO:0051539">
    <property type="term" value="F:4 iron, 4 sulfur cluster binding"/>
    <property type="evidence" value="ECO:0007669"/>
    <property type="project" value="UniProtKB-KW"/>
</dbReference>
<accession>A0AAE3HG27</accession>
<feature type="domain" description="4Fe-4S ferredoxin-type" evidence="7">
    <location>
        <begin position="70"/>
        <end position="99"/>
    </location>
</feature>
<evidence type="ECO:0000256" key="4">
    <source>
        <dbReference type="ARBA" id="ARBA00022737"/>
    </source>
</evidence>
<evidence type="ECO:0000256" key="3">
    <source>
        <dbReference type="ARBA" id="ARBA00022723"/>
    </source>
</evidence>
<gene>
    <name evidence="8" type="ORF">NSA47_13505</name>
</gene>
<comment type="cofactor">
    <cofactor evidence="1">
        <name>[4Fe-4S] cluster</name>
        <dbReference type="ChEBI" id="CHEBI:49883"/>
    </cofactor>
</comment>
<protein>
    <submittedName>
        <fullName evidence="8">4Fe-4S binding protein</fullName>
    </submittedName>
</protein>
<keyword evidence="3" id="KW-0479">Metal-binding</keyword>
<sequence length="105" mass="11788">MSKKQYNFNADATWEELTPGGNIYKAGSAHDFNTGDWRSMKPIWVEEKCKQCMLCPPTCPDSSIPVKDGKRLDFDYDHCKGCGVCVAVCPFEAIKFVEEGSEEVK</sequence>
<name>A0AAE3HG27_9FIRM</name>
<dbReference type="GO" id="GO:0046872">
    <property type="term" value="F:metal ion binding"/>
    <property type="evidence" value="ECO:0007669"/>
    <property type="project" value="UniProtKB-KW"/>
</dbReference>
<comment type="caution">
    <text evidence="8">The sequence shown here is derived from an EMBL/GenBank/DDBJ whole genome shotgun (WGS) entry which is preliminary data.</text>
</comment>
<dbReference type="Pfam" id="PF14697">
    <property type="entry name" value="Fer4_21"/>
    <property type="match status" value="1"/>
</dbReference>
<dbReference type="Proteomes" id="UP001205748">
    <property type="component" value="Unassembled WGS sequence"/>
</dbReference>
<reference evidence="8" key="1">
    <citation type="submission" date="2022-07" db="EMBL/GenBank/DDBJ databases">
        <title>Enhanced cultured diversity of the mouse gut microbiota enables custom-made synthetic communities.</title>
        <authorList>
            <person name="Afrizal A."/>
        </authorList>
    </citation>
    <scope>NUCLEOTIDE SEQUENCE</scope>
    <source>
        <strain evidence="8">DSM 28593</strain>
    </source>
</reference>
<dbReference type="InterPro" id="IPR017896">
    <property type="entry name" value="4Fe4S_Fe-S-bd"/>
</dbReference>
<dbReference type="PROSITE" id="PS51379">
    <property type="entry name" value="4FE4S_FER_2"/>
    <property type="match status" value="2"/>
</dbReference>
<dbReference type="PANTHER" id="PTHR43724:SF1">
    <property type="entry name" value="PYRUVATE SYNTHASE SUBUNIT PORD"/>
    <property type="match status" value="1"/>
</dbReference>
<keyword evidence="2" id="KW-0004">4Fe-4S</keyword>
<evidence type="ECO:0000256" key="2">
    <source>
        <dbReference type="ARBA" id="ARBA00022485"/>
    </source>
</evidence>
<evidence type="ECO:0000313" key="8">
    <source>
        <dbReference type="EMBL" id="MCR1899980.1"/>
    </source>
</evidence>
<organism evidence="8 9">
    <name type="scientific">Irregularibacter muris</name>
    <dbReference type="NCBI Taxonomy" id="1796619"/>
    <lineage>
        <taxon>Bacteria</taxon>
        <taxon>Bacillati</taxon>
        <taxon>Bacillota</taxon>
        <taxon>Clostridia</taxon>
        <taxon>Eubacteriales</taxon>
        <taxon>Eubacteriaceae</taxon>
        <taxon>Irregularibacter</taxon>
    </lineage>
</organism>
<dbReference type="PANTHER" id="PTHR43724">
    <property type="entry name" value="PYRUVATE SYNTHASE SUBUNIT PORD"/>
    <property type="match status" value="1"/>
</dbReference>
<dbReference type="GO" id="GO:0016625">
    <property type="term" value="F:oxidoreductase activity, acting on the aldehyde or oxo group of donors, iron-sulfur protein as acceptor"/>
    <property type="evidence" value="ECO:0007669"/>
    <property type="project" value="InterPro"/>
</dbReference>
<evidence type="ECO:0000313" key="9">
    <source>
        <dbReference type="Proteomes" id="UP001205748"/>
    </source>
</evidence>